<dbReference type="Proteomes" id="UP000325576">
    <property type="component" value="Unassembled WGS sequence"/>
</dbReference>
<dbReference type="Pfam" id="PF10604">
    <property type="entry name" value="Polyketide_cyc2"/>
    <property type="match status" value="1"/>
</dbReference>
<dbReference type="Gene3D" id="3.30.530.20">
    <property type="match status" value="1"/>
</dbReference>
<dbReference type="SUPFAM" id="SSF55961">
    <property type="entry name" value="Bet v1-like"/>
    <property type="match status" value="1"/>
</dbReference>
<evidence type="ECO:0000313" key="2">
    <source>
        <dbReference type="Proteomes" id="UP000325576"/>
    </source>
</evidence>
<dbReference type="InterPro" id="IPR019587">
    <property type="entry name" value="Polyketide_cyclase/dehydratase"/>
</dbReference>
<evidence type="ECO:0000313" key="1">
    <source>
        <dbReference type="EMBL" id="KAB2586764.1"/>
    </source>
</evidence>
<dbReference type="InterPro" id="IPR023393">
    <property type="entry name" value="START-like_dom_sf"/>
</dbReference>
<dbReference type="CDD" id="cd07821">
    <property type="entry name" value="PYR_PYL_RCAR_like"/>
    <property type="match status" value="1"/>
</dbReference>
<gene>
    <name evidence="1" type="ORF">BS297_03595</name>
</gene>
<dbReference type="RefSeq" id="WP_007734158.1">
    <property type="nucleotide sequence ID" value="NZ_BHXB01000001.1"/>
</dbReference>
<comment type="caution">
    <text evidence="1">The sequence shown here is derived from an EMBL/GenBank/DDBJ whole genome shotgun (WGS) entry which is preliminary data.</text>
</comment>
<accession>A0A0C3ADP8</accession>
<dbReference type="AlphaFoldDB" id="A0A0C3ADP8"/>
<proteinExistence type="predicted"/>
<sequence>MTHWFDLEPVGVDFFDTAPHIFTYSIDLAAEPDVVWAGLTADEPLSWCRLLTKVHYTSPRPYGVGTRRIAEVGGGAMQMREKFITWDDETRRHSFYVEQSNVPLFQSFAEDYRVDELAVGSRLQWNFAFSPRPKLSLAVRGGLPVNSLIFSSFVRDTKRHFGSAPRH</sequence>
<protein>
    <submittedName>
        <fullName evidence="1">MxaD family protein</fullName>
    </submittedName>
</protein>
<name>A0A0C3ADP8_RHOER</name>
<dbReference type="EMBL" id="MRBO01000131">
    <property type="protein sequence ID" value="KAB2586764.1"/>
    <property type="molecule type" value="Genomic_DNA"/>
</dbReference>
<reference evidence="1 2" key="1">
    <citation type="journal article" date="2017" name="Poromechanics V (2013)">
        <title>Genomic Characterization of the Arsenic-Tolerant Actinobacterium, &lt;i&gt;Rhodococcus erythropolis&lt;/i&gt; S43.</title>
        <authorList>
            <person name="Retamal-Morales G."/>
            <person name="Mehnert M."/>
            <person name="Schwabe R."/>
            <person name="Tischler D."/>
            <person name="Schloemann M."/>
            <person name="Levican G.J."/>
        </authorList>
    </citation>
    <scope>NUCLEOTIDE SEQUENCE [LARGE SCALE GENOMIC DNA]</scope>
    <source>
        <strain evidence="1 2">S43</strain>
    </source>
</reference>
<organism evidence="1 2">
    <name type="scientific">Rhodococcus erythropolis</name>
    <name type="common">Arthrobacter picolinophilus</name>
    <dbReference type="NCBI Taxonomy" id="1833"/>
    <lineage>
        <taxon>Bacteria</taxon>
        <taxon>Bacillati</taxon>
        <taxon>Actinomycetota</taxon>
        <taxon>Actinomycetes</taxon>
        <taxon>Mycobacteriales</taxon>
        <taxon>Nocardiaceae</taxon>
        <taxon>Rhodococcus</taxon>
        <taxon>Rhodococcus erythropolis group</taxon>
    </lineage>
</organism>